<comment type="catalytic activity">
    <reaction evidence="1">
        <text>ATP + protein L-histidine = ADP + protein N-phospho-L-histidine.</text>
        <dbReference type="EC" id="2.7.13.3"/>
    </reaction>
</comment>
<dbReference type="InterPro" id="IPR036890">
    <property type="entry name" value="HATPase_C_sf"/>
</dbReference>
<dbReference type="InterPro" id="IPR036097">
    <property type="entry name" value="HisK_dim/P_sf"/>
</dbReference>
<dbReference type="CDD" id="cd00082">
    <property type="entry name" value="HisKA"/>
    <property type="match status" value="1"/>
</dbReference>
<dbReference type="SUPFAM" id="SSF158472">
    <property type="entry name" value="HAMP domain-like"/>
    <property type="match status" value="1"/>
</dbReference>
<evidence type="ECO:0000313" key="19">
    <source>
        <dbReference type="Proteomes" id="UP001646157"/>
    </source>
</evidence>
<dbReference type="Pfam" id="PF02518">
    <property type="entry name" value="HATPase_c"/>
    <property type="match status" value="1"/>
</dbReference>
<dbReference type="InterPro" id="IPR041610">
    <property type="entry name" value="ArlS_N"/>
</dbReference>
<keyword evidence="9" id="KW-0547">Nucleotide-binding</keyword>
<keyword evidence="11" id="KW-0067">ATP-binding</keyword>
<sequence>MNKWREYLKPTSLKIKWALGAGATIFFAFFTFSFFQYHAIDKWMLQEEESSFNRVLDELTVFYTQRGPKITLEEIYDSRDLLNQIIEKDQTIRVLDRTGKEVLVLSSDHVPRYYVPFNPVKDKVVALLETNDKQIYVGRSRITSEQFTGYVELIQPLTRYEHVMSNLFWMMTFSGVGALILSALFGYLLAKNFVKPLNKLSGTMRTIQKEGFQEKMEPIHSHDEISELSTIFNELMEKLEKSFNQQQQFVEDASHELRTPVQILEGHLSLLNRWGKKDPKVLEESLHASLQELQRVKKLVEELLDLTRTEREITDFSNEYSIVDETVEKIVKDFKFLHQNEHFKIIQMTSHPTKAIIQTRHLEQVLTILLDNAVKYSEKNSTTSIKIEEVDGFAKVSVKDQGFGIPIDDIPKVFNRFYRVDKARSREEGGNGLGLAIAKKIVEIYGGEISVQQNNGKGSTFQFLIPIVK</sequence>
<dbReference type="InterPro" id="IPR003661">
    <property type="entry name" value="HisK_dim/P_dom"/>
</dbReference>
<dbReference type="InterPro" id="IPR050398">
    <property type="entry name" value="HssS/ArlS-like"/>
</dbReference>
<dbReference type="SMART" id="SM00387">
    <property type="entry name" value="HATPase_c"/>
    <property type="match status" value="1"/>
</dbReference>
<dbReference type="InterPro" id="IPR003660">
    <property type="entry name" value="HAMP_dom"/>
</dbReference>
<dbReference type="PROSITE" id="PS50109">
    <property type="entry name" value="HIS_KIN"/>
    <property type="match status" value="1"/>
</dbReference>
<keyword evidence="6" id="KW-0597">Phosphoprotein</keyword>
<dbReference type="Pfam" id="PF00512">
    <property type="entry name" value="HisKA"/>
    <property type="match status" value="1"/>
</dbReference>
<dbReference type="SMART" id="SM00304">
    <property type="entry name" value="HAMP"/>
    <property type="match status" value="1"/>
</dbReference>
<keyword evidence="12 15" id="KW-1133">Transmembrane helix</keyword>
<keyword evidence="8 15" id="KW-0812">Transmembrane</keyword>
<feature type="domain" description="Histidine kinase" evidence="16">
    <location>
        <begin position="252"/>
        <end position="469"/>
    </location>
</feature>
<evidence type="ECO:0000259" key="16">
    <source>
        <dbReference type="PROSITE" id="PS50109"/>
    </source>
</evidence>
<dbReference type="EMBL" id="JAFBDZ010000001">
    <property type="protein sequence ID" value="MBM7584143.1"/>
    <property type="molecule type" value="Genomic_DNA"/>
</dbReference>
<keyword evidence="19" id="KW-1185">Reference proteome</keyword>
<reference evidence="18 19" key="1">
    <citation type="submission" date="2021-01" db="EMBL/GenBank/DDBJ databases">
        <title>Genomic Encyclopedia of Type Strains, Phase IV (KMG-IV): sequencing the most valuable type-strain genomes for metagenomic binning, comparative biology and taxonomic classification.</title>
        <authorList>
            <person name="Goeker M."/>
        </authorList>
    </citation>
    <scope>NUCLEOTIDE SEQUENCE [LARGE SCALE GENOMIC DNA]</scope>
    <source>
        <strain evidence="18 19">DSM 24834</strain>
    </source>
</reference>
<dbReference type="GO" id="GO:0016301">
    <property type="term" value="F:kinase activity"/>
    <property type="evidence" value="ECO:0007669"/>
    <property type="project" value="UniProtKB-KW"/>
</dbReference>
<dbReference type="InterPro" id="IPR005467">
    <property type="entry name" value="His_kinase_dom"/>
</dbReference>
<evidence type="ECO:0000256" key="13">
    <source>
        <dbReference type="ARBA" id="ARBA00023012"/>
    </source>
</evidence>
<name>A0ABS2N8I4_9BACI</name>
<evidence type="ECO:0000256" key="3">
    <source>
        <dbReference type="ARBA" id="ARBA00012438"/>
    </source>
</evidence>
<accession>A0ABS2N8I4</accession>
<evidence type="ECO:0000256" key="15">
    <source>
        <dbReference type="SAM" id="Phobius"/>
    </source>
</evidence>
<dbReference type="PANTHER" id="PTHR45528">
    <property type="entry name" value="SENSOR HISTIDINE KINASE CPXA"/>
    <property type="match status" value="1"/>
</dbReference>
<dbReference type="Pfam" id="PF18719">
    <property type="entry name" value="ArlS_N"/>
    <property type="match status" value="1"/>
</dbReference>
<evidence type="ECO:0000256" key="4">
    <source>
        <dbReference type="ARBA" id="ARBA00015735"/>
    </source>
</evidence>
<keyword evidence="7" id="KW-0808">Transferase</keyword>
<evidence type="ECO:0000259" key="17">
    <source>
        <dbReference type="PROSITE" id="PS50885"/>
    </source>
</evidence>
<evidence type="ECO:0000256" key="1">
    <source>
        <dbReference type="ARBA" id="ARBA00000085"/>
    </source>
</evidence>
<feature type="transmembrane region" description="Helical" evidence="15">
    <location>
        <begin position="15"/>
        <end position="35"/>
    </location>
</feature>
<evidence type="ECO:0000256" key="14">
    <source>
        <dbReference type="ARBA" id="ARBA00023136"/>
    </source>
</evidence>
<dbReference type="EC" id="2.7.13.3" evidence="3"/>
<evidence type="ECO:0000256" key="11">
    <source>
        <dbReference type="ARBA" id="ARBA00022840"/>
    </source>
</evidence>
<evidence type="ECO:0000256" key="6">
    <source>
        <dbReference type="ARBA" id="ARBA00022553"/>
    </source>
</evidence>
<proteinExistence type="predicted"/>
<keyword evidence="5" id="KW-1003">Cell membrane</keyword>
<feature type="domain" description="HAMP" evidence="17">
    <location>
        <begin position="191"/>
        <end position="244"/>
    </location>
</feature>
<dbReference type="RefSeq" id="WP_205168332.1">
    <property type="nucleotide sequence ID" value="NZ_JAFBDZ010000001.1"/>
</dbReference>
<comment type="caution">
    <text evidence="18">The sequence shown here is derived from an EMBL/GenBank/DDBJ whole genome shotgun (WGS) entry which is preliminary data.</text>
</comment>
<dbReference type="CDD" id="cd00075">
    <property type="entry name" value="HATPase"/>
    <property type="match status" value="1"/>
</dbReference>
<dbReference type="PROSITE" id="PS50885">
    <property type="entry name" value="HAMP"/>
    <property type="match status" value="1"/>
</dbReference>
<dbReference type="Gene3D" id="3.30.565.10">
    <property type="entry name" value="Histidine kinase-like ATPase, C-terminal domain"/>
    <property type="match status" value="1"/>
</dbReference>
<evidence type="ECO:0000256" key="5">
    <source>
        <dbReference type="ARBA" id="ARBA00022475"/>
    </source>
</evidence>
<keyword evidence="14 15" id="KW-0472">Membrane</keyword>
<evidence type="ECO:0000256" key="10">
    <source>
        <dbReference type="ARBA" id="ARBA00022777"/>
    </source>
</evidence>
<gene>
    <name evidence="18" type="ORF">JOC86_000680</name>
</gene>
<protein>
    <recommendedName>
        <fullName evidence="4">Signal transduction histidine-protein kinase ArlS</fullName>
        <ecNumber evidence="3">2.7.13.3</ecNumber>
    </recommendedName>
</protein>
<keyword evidence="13" id="KW-0902">Two-component regulatory system</keyword>
<dbReference type="SUPFAM" id="SSF55874">
    <property type="entry name" value="ATPase domain of HSP90 chaperone/DNA topoisomerase II/histidine kinase"/>
    <property type="match status" value="1"/>
</dbReference>
<dbReference type="InterPro" id="IPR004358">
    <property type="entry name" value="Sig_transdc_His_kin-like_C"/>
</dbReference>
<evidence type="ECO:0000256" key="2">
    <source>
        <dbReference type="ARBA" id="ARBA00004651"/>
    </source>
</evidence>
<dbReference type="SUPFAM" id="SSF47384">
    <property type="entry name" value="Homodimeric domain of signal transducing histidine kinase"/>
    <property type="match status" value="1"/>
</dbReference>
<dbReference type="PANTHER" id="PTHR45528:SF12">
    <property type="entry name" value="SENSOR HISTIDINE KINASE ARSS"/>
    <property type="match status" value="1"/>
</dbReference>
<evidence type="ECO:0000256" key="12">
    <source>
        <dbReference type="ARBA" id="ARBA00022989"/>
    </source>
</evidence>
<dbReference type="Pfam" id="PF00672">
    <property type="entry name" value="HAMP"/>
    <property type="match status" value="1"/>
</dbReference>
<dbReference type="Gene3D" id="6.10.340.10">
    <property type="match status" value="1"/>
</dbReference>
<evidence type="ECO:0000256" key="8">
    <source>
        <dbReference type="ARBA" id="ARBA00022692"/>
    </source>
</evidence>
<evidence type="ECO:0000256" key="7">
    <source>
        <dbReference type="ARBA" id="ARBA00022679"/>
    </source>
</evidence>
<keyword evidence="10 18" id="KW-0418">Kinase</keyword>
<dbReference type="Proteomes" id="UP001646157">
    <property type="component" value="Unassembled WGS sequence"/>
</dbReference>
<dbReference type="InterPro" id="IPR003594">
    <property type="entry name" value="HATPase_dom"/>
</dbReference>
<comment type="subcellular location">
    <subcellularLocation>
        <location evidence="2">Cell membrane</location>
        <topology evidence="2">Multi-pass membrane protein</topology>
    </subcellularLocation>
</comment>
<dbReference type="Gene3D" id="1.10.287.130">
    <property type="match status" value="1"/>
</dbReference>
<organism evidence="18 19">
    <name type="scientific">Rossellomorea pakistanensis</name>
    <dbReference type="NCBI Taxonomy" id="992288"/>
    <lineage>
        <taxon>Bacteria</taxon>
        <taxon>Bacillati</taxon>
        <taxon>Bacillota</taxon>
        <taxon>Bacilli</taxon>
        <taxon>Bacillales</taxon>
        <taxon>Bacillaceae</taxon>
        <taxon>Rossellomorea</taxon>
    </lineage>
</organism>
<evidence type="ECO:0000313" key="18">
    <source>
        <dbReference type="EMBL" id="MBM7584143.1"/>
    </source>
</evidence>
<feature type="transmembrane region" description="Helical" evidence="15">
    <location>
        <begin position="167"/>
        <end position="190"/>
    </location>
</feature>
<evidence type="ECO:0000256" key="9">
    <source>
        <dbReference type="ARBA" id="ARBA00022741"/>
    </source>
</evidence>
<dbReference type="CDD" id="cd06225">
    <property type="entry name" value="HAMP"/>
    <property type="match status" value="1"/>
</dbReference>
<dbReference type="SMART" id="SM00388">
    <property type="entry name" value="HisKA"/>
    <property type="match status" value="1"/>
</dbReference>
<dbReference type="PRINTS" id="PR00344">
    <property type="entry name" value="BCTRLSENSOR"/>
</dbReference>